<comment type="caution">
    <text evidence="1">The sequence shown here is derived from an EMBL/GenBank/DDBJ whole genome shotgun (WGS) entry which is preliminary data.</text>
</comment>
<dbReference type="EMBL" id="JAKOGI010001323">
    <property type="protein sequence ID" value="KAJ8426260.1"/>
    <property type="molecule type" value="Genomic_DNA"/>
</dbReference>
<keyword evidence="2" id="KW-1185">Reference proteome</keyword>
<organism evidence="1 2">
    <name type="scientific">Carnegiea gigantea</name>
    <dbReference type="NCBI Taxonomy" id="171969"/>
    <lineage>
        <taxon>Eukaryota</taxon>
        <taxon>Viridiplantae</taxon>
        <taxon>Streptophyta</taxon>
        <taxon>Embryophyta</taxon>
        <taxon>Tracheophyta</taxon>
        <taxon>Spermatophyta</taxon>
        <taxon>Magnoliopsida</taxon>
        <taxon>eudicotyledons</taxon>
        <taxon>Gunneridae</taxon>
        <taxon>Pentapetalae</taxon>
        <taxon>Caryophyllales</taxon>
        <taxon>Cactineae</taxon>
        <taxon>Cactaceae</taxon>
        <taxon>Cactoideae</taxon>
        <taxon>Echinocereeae</taxon>
        <taxon>Carnegiea</taxon>
    </lineage>
</organism>
<dbReference type="Proteomes" id="UP001153076">
    <property type="component" value="Unassembled WGS sequence"/>
</dbReference>
<reference evidence="1" key="1">
    <citation type="submission" date="2022-04" db="EMBL/GenBank/DDBJ databases">
        <title>Carnegiea gigantea Genome sequencing and assembly v2.</title>
        <authorList>
            <person name="Copetti D."/>
            <person name="Sanderson M.J."/>
            <person name="Burquez A."/>
            <person name="Wojciechowski M.F."/>
        </authorList>
    </citation>
    <scope>NUCLEOTIDE SEQUENCE</scope>
    <source>
        <strain evidence="1">SGP5-SGP5p</strain>
        <tissue evidence="1">Aerial part</tissue>
    </source>
</reference>
<name>A0A9Q1JNJ0_9CARY</name>
<evidence type="ECO:0000313" key="2">
    <source>
        <dbReference type="Proteomes" id="UP001153076"/>
    </source>
</evidence>
<accession>A0A9Q1JNJ0</accession>
<protein>
    <submittedName>
        <fullName evidence="1">Uncharacterized protein</fullName>
    </submittedName>
</protein>
<evidence type="ECO:0000313" key="1">
    <source>
        <dbReference type="EMBL" id="KAJ8426260.1"/>
    </source>
</evidence>
<gene>
    <name evidence="1" type="ORF">Cgig2_030554</name>
</gene>
<dbReference type="AlphaFoldDB" id="A0A9Q1JNJ0"/>
<sequence>MRRKKTYSNNIMQDTTLKEGAEACTHEIEEVEGAVEDGVKGEVEDTHVPFKDSKEKLKIQRFYSRISLCTELRPKKGVLVDPQPRFKNKPSQAFEGQLQRPSHVPSHDSQLQNIINHYSIEGGLDHFRNVEVVCGFLCIRKSEGQAELLVILRKRSRRTRGPPQVPLKGFPNMVSRLLSTMKCGKNHDEEEESPSL</sequence>
<proteinExistence type="predicted"/>